<reference evidence="1" key="1">
    <citation type="journal article" date="2020" name="Stud. Mycol.">
        <title>101 Dothideomycetes genomes: a test case for predicting lifestyles and emergence of pathogens.</title>
        <authorList>
            <person name="Haridas S."/>
            <person name="Albert R."/>
            <person name="Binder M."/>
            <person name="Bloem J."/>
            <person name="Labutti K."/>
            <person name="Salamov A."/>
            <person name="Andreopoulos B."/>
            <person name="Baker S."/>
            <person name="Barry K."/>
            <person name="Bills G."/>
            <person name="Bluhm B."/>
            <person name="Cannon C."/>
            <person name="Castanera R."/>
            <person name="Culley D."/>
            <person name="Daum C."/>
            <person name="Ezra D."/>
            <person name="Gonzalez J."/>
            <person name="Henrissat B."/>
            <person name="Kuo A."/>
            <person name="Liang C."/>
            <person name="Lipzen A."/>
            <person name="Lutzoni F."/>
            <person name="Magnuson J."/>
            <person name="Mondo S."/>
            <person name="Nolan M."/>
            <person name="Ohm R."/>
            <person name="Pangilinan J."/>
            <person name="Park H.-J."/>
            <person name="Ramirez L."/>
            <person name="Alfaro M."/>
            <person name="Sun H."/>
            <person name="Tritt A."/>
            <person name="Yoshinaga Y."/>
            <person name="Zwiers L.-H."/>
            <person name="Turgeon B."/>
            <person name="Goodwin S."/>
            <person name="Spatafora J."/>
            <person name="Crous P."/>
            <person name="Grigoriev I."/>
        </authorList>
    </citation>
    <scope>NUCLEOTIDE SEQUENCE</scope>
    <source>
        <strain evidence="1">CBS 123094</strain>
    </source>
</reference>
<dbReference type="AlphaFoldDB" id="A0A6A5WCS9"/>
<proteinExistence type="predicted"/>
<evidence type="ECO:0000313" key="2">
    <source>
        <dbReference type="Proteomes" id="UP000799779"/>
    </source>
</evidence>
<keyword evidence="2" id="KW-1185">Reference proteome</keyword>
<gene>
    <name evidence="1" type="ORF">P154DRAFT_270864</name>
</gene>
<accession>A0A6A5WCS9</accession>
<dbReference type="Proteomes" id="UP000799779">
    <property type="component" value="Unassembled WGS sequence"/>
</dbReference>
<dbReference type="EMBL" id="ML977608">
    <property type="protein sequence ID" value="KAF1997951.1"/>
    <property type="molecule type" value="Genomic_DNA"/>
</dbReference>
<protein>
    <submittedName>
        <fullName evidence="1">Uncharacterized protein</fullName>
    </submittedName>
</protein>
<sequence>MAPSTSRKQCFSPCIAINHCNIRGLRTLHRTKRHPHSFETPFAFSARPLPDRSCFQYLPPVCRNRRSYLEGVVHSCRLSMCQYEQRTEHQTRHVNPTTTYFGCSHMRSIQQSTLGFRVWLSCERGLLEEIDAFPNLMICLSARPTCATRP</sequence>
<evidence type="ECO:0000313" key="1">
    <source>
        <dbReference type="EMBL" id="KAF1997951.1"/>
    </source>
</evidence>
<organism evidence="1 2">
    <name type="scientific">Amniculicola lignicola CBS 123094</name>
    <dbReference type="NCBI Taxonomy" id="1392246"/>
    <lineage>
        <taxon>Eukaryota</taxon>
        <taxon>Fungi</taxon>
        <taxon>Dikarya</taxon>
        <taxon>Ascomycota</taxon>
        <taxon>Pezizomycotina</taxon>
        <taxon>Dothideomycetes</taxon>
        <taxon>Pleosporomycetidae</taxon>
        <taxon>Pleosporales</taxon>
        <taxon>Amniculicolaceae</taxon>
        <taxon>Amniculicola</taxon>
    </lineage>
</organism>
<name>A0A6A5WCS9_9PLEO</name>